<dbReference type="GO" id="GO:0016887">
    <property type="term" value="F:ATP hydrolysis activity"/>
    <property type="evidence" value="ECO:0007669"/>
    <property type="project" value="TreeGrafter"/>
</dbReference>
<dbReference type="PANTHER" id="PTHR43384">
    <property type="entry name" value="SEPTUM SITE-DETERMINING PROTEIN MIND HOMOLOG, CHLOROPLASTIC-RELATED"/>
    <property type="match status" value="1"/>
</dbReference>
<evidence type="ECO:0000313" key="3">
    <source>
        <dbReference type="Proteomes" id="UP000005439"/>
    </source>
</evidence>
<evidence type="ECO:0000259" key="1">
    <source>
        <dbReference type="Pfam" id="PF13614"/>
    </source>
</evidence>
<proteinExistence type="predicted"/>
<dbReference type="Gene3D" id="3.40.50.300">
    <property type="entry name" value="P-loop containing nucleotide triphosphate hydrolases"/>
    <property type="match status" value="1"/>
</dbReference>
<reference evidence="3" key="1">
    <citation type="submission" date="2011-12" db="EMBL/GenBank/DDBJ databases">
        <title>The complete genome of chromosome of Sulfobacillus acidophilus DSM 10332.</title>
        <authorList>
            <person name="Lucas S."/>
            <person name="Han J."/>
            <person name="Lapidus A."/>
            <person name="Bruce D."/>
            <person name="Goodwin L."/>
            <person name="Pitluck S."/>
            <person name="Peters L."/>
            <person name="Kyrpides N."/>
            <person name="Mavromatis K."/>
            <person name="Ivanova N."/>
            <person name="Mikhailova N."/>
            <person name="Chertkov O."/>
            <person name="Saunders E."/>
            <person name="Detter J.C."/>
            <person name="Tapia R."/>
            <person name="Han C."/>
            <person name="Land M."/>
            <person name="Hauser L."/>
            <person name="Markowitz V."/>
            <person name="Cheng J.-F."/>
            <person name="Hugenholtz P."/>
            <person name="Woyke T."/>
            <person name="Wu D."/>
            <person name="Pukall R."/>
            <person name="Gehrich-Schroeter G."/>
            <person name="Schneider S."/>
            <person name="Klenk H.-P."/>
            <person name="Eisen J.A."/>
        </authorList>
    </citation>
    <scope>NUCLEOTIDE SEQUENCE [LARGE SCALE GENOMIC DNA]</scope>
    <source>
        <strain evidence="3">ATCC 700253 / DSM 10332 / NAL</strain>
    </source>
</reference>
<dbReference type="PANTHER" id="PTHR43384:SF13">
    <property type="entry name" value="SLR0110 PROTEIN"/>
    <property type="match status" value="1"/>
</dbReference>
<dbReference type="PATRIC" id="fig|679936.5.peg.878"/>
<name>G8TS04_SULAD</name>
<protein>
    <submittedName>
        <fullName evidence="2">Cobyrinic acid ac-diamide synthase</fullName>
    </submittedName>
</protein>
<dbReference type="GO" id="GO:0005524">
    <property type="term" value="F:ATP binding"/>
    <property type="evidence" value="ECO:0007669"/>
    <property type="project" value="TreeGrafter"/>
</dbReference>
<dbReference type="InterPro" id="IPR025669">
    <property type="entry name" value="AAA_dom"/>
</dbReference>
<dbReference type="EMBL" id="CP003179">
    <property type="protein sequence ID" value="AEW04330.1"/>
    <property type="molecule type" value="Genomic_DNA"/>
</dbReference>
<dbReference type="GO" id="GO:0009898">
    <property type="term" value="C:cytoplasmic side of plasma membrane"/>
    <property type="evidence" value="ECO:0007669"/>
    <property type="project" value="TreeGrafter"/>
</dbReference>
<evidence type="ECO:0000313" key="2">
    <source>
        <dbReference type="EMBL" id="AEW04330.1"/>
    </source>
</evidence>
<dbReference type="GO" id="GO:0051782">
    <property type="term" value="P:negative regulation of cell division"/>
    <property type="evidence" value="ECO:0007669"/>
    <property type="project" value="TreeGrafter"/>
</dbReference>
<feature type="domain" description="AAA" evidence="1">
    <location>
        <begin position="127"/>
        <end position="283"/>
    </location>
</feature>
<dbReference type="AlphaFoldDB" id="G8TS04"/>
<dbReference type="KEGG" id="sap:Sulac_0827"/>
<sequence length="398" mass="43426">MFTVYLTSREEKLGTLLSAIKNVPGAVLLGSATNLRQGLKECAQDHPGVHLIDDGLLEHEVGLWEQMATLPYPAVVIGEAVDAGAARRALAIQAKDIIPWSSLSTDLAAVLTRVATSLEGKIRQNGRVIVVFSSKGGVGKTTLSVNLGVALAKASRQPVALVDLDVQFGDVAAMVGDAPLVTIYDLVRGTHQVDAELVKRALKRVTNNVYLLAAPNNPEEAEEIQADHVVQILQLLRENHAYVVVDTAPGYNDINVAAFDFADVILTVCTPDVVTLRTIGQALRVFLEGFHYEPSKVRLVLNRSGSKTGVENLDITRVLDYPVRYELPSDGAYPARAANEGEPLTVRYPESLLSRAIQQLAIDLVQEVEGRKRTTEKSLKTRTWRNWLRRGDKAEGTR</sequence>
<dbReference type="InterPro" id="IPR027417">
    <property type="entry name" value="P-loop_NTPase"/>
</dbReference>
<dbReference type="SUPFAM" id="SSF52540">
    <property type="entry name" value="P-loop containing nucleoside triphosphate hydrolases"/>
    <property type="match status" value="1"/>
</dbReference>
<keyword evidence="3" id="KW-1185">Reference proteome</keyword>
<reference evidence="2 3" key="2">
    <citation type="journal article" date="2012" name="Stand. Genomic Sci.">
        <title>Complete genome sequence of the moderately thermophilic mineral-sulfide-oxidizing firmicute Sulfobacillus acidophilus type strain (NAL(T)).</title>
        <authorList>
            <person name="Anderson I."/>
            <person name="Chertkov O."/>
            <person name="Chen A."/>
            <person name="Saunders E."/>
            <person name="Lapidus A."/>
            <person name="Nolan M."/>
            <person name="Lucas S."/>
            <person name="Hammon N."/>
            <person name="Deshpande S."/>
            <person name="Cheng J.F."/>
            <person name="Han C."/>
            <person name="Tapia R."/>
            <person name="Goodwin L.A."/>
            <person name="Pitluck S."/>
            <person name="Liolios K."/>
            <person name="Pagani I."/>
            <person name="Ivanova N."/>
            <person name="Mikhailova N."/>
            <person name="Pati A."/>
            <person name="Palaniappan K."/>
            <person name="Land M."/>
            <person name="Pan C."/>
            <person name="Rohde M."/>
            <person name="Pukall R."/>
            <person name="Goker M."/>
            <person name="Detter J.C."/>
            <person name="Woyke T."/>
            <person name="Bristow J."/>
            <person name="Eisen J.A."/>
            <person name="Markowitz V."/>
            <person name="Hugenholtz P."/>
            <person name="Kyrpides N.C."/>
            <person name="Klenk H.P."/>
            <person name="Mavromatis K."/>
        </authorList>
    </citation>
    <scope>NUCLEOTIDE SEQUENCE [LARGE SCALE GENOMIC DNA]</scope>
    <source>
        <strain evidence="3">ATCC 700253 / DSM 10332 / NAL</strain>
    </source>
</reference>
<gene>
    <name evidence="2" type="ordered locus">Sulac_0827</name>
</gene>
<dbReference type="Proteomes" id="UP000005439">
    <property type="component" value="Chromosome"/>
</dbReference>
<organism evidence="2 3">
    <name type="scientific">Sulfobacillus acidophilus (strain ATCC 700253 / DSM 10332 / NAL)</name>
    <dbReference type="NCBI Taxonomy" id="679936"/>
    <lineage>
        <taxon>Bacteria</taxon>
        <taxon>Bacillati</taxon>
        <taxon>Bacillota</taxon>
        <taxon>Clostridia</taxon>
        <taxon>Eubacteriales</taxon>
        <taxon>Clostridiales Family XVII. Incertae Sedis</taxon>
        <taxon>Sulfobacillus</taxon>
    </lineage>
</organism>
<dbReference type="HOGENOM" id="CLU_033160_3_1_9"/>
<dbReference type="STRING" id="679936.Sulac_0827"/>
<dbReference type="Pfam" id="PF13614">
    <property type="entry name" value="AAA_31"/>
    <property type="match status" value="1"/>
</dbReference>
<dbReference type="GO" id="GO:0005829">
    <property type="term" value="C:cytosol"/>
    <property type="evidence" value="ECO:0007669"/>
    <property type="project" value="TreeGrafter"/>
</dbReference>
<dbReference type="InterPro" id="IPR050625">
    <property type="entry name" value="ParA/MinD_ATPase"/>
</dbReference>
<accession>G8TS04</accession>